<dbReference type="PANTHER" id="PTHR36081:SF1">
    <property type="entry name" value="CELL WALL INTEGRITY_STRESS RESPONSE COMPONENT"/>
    <property type="match status" value="1"/>
</dbReference>
<dbReference type="KEGG" id="csl:COCSUDRAFT_67944"/>
<dbReference type="EMBL" id="AGSI01000020">
    <property type="protein sequence ID" value="EIE19039.1"/>
    <property type="molecule type" value="Genomic_DNA"/>
</dbReference>
<organism evidence="1 2">
    <name type="scientific">Coccomyxa subellipsoidea (strain C-169)</name>
    <name type="common">Green microalga</name>
    <dbReference type="NCBI Taxonomy" id="574566"/>
    <lineage>
        <taxon>Eukaryota</taxon>
        <taxon>Viridiplantae</taxon>
        <taxon>Chlorophyta</taxon>
        <taxon>core chlorophytes</taxon>
        <taxon>Trebouxiophyceae</taxon>
        <taxon>Trebouxiophyceae incertae sedis</taxon>
        <taxon>Coccomyxaceae</taxon>
        <taxon>Coccomyxa</taxon>
        <taxon>Coccomyxa subellipsoidea</taxon>
    </lineage>
</organism>
<dbReference type="RefSeq" id="XP_005643583.1">
    <property type="nucleotide sequence ID" value="XM_005643526.1"/>
</dbReference>
<dbReference type="OrthoDB" id="539659at2759"/>
<dbReference type="GeneID" id="17037212"/>
<dbReference type="PANTHER" id="PTHR36081">
    <property type="entry name" value="CELL WALL INTEGRITY/STRESS RESPONSE COMPONENT"/>
    <property type="match status" value="1"/>
</dbReference>
<name>I0YKX0_COCSC</name>
<dbReference type="AlphaFoldDB" id="I0YKX0"/>
<comment type="caution">
    <text evidence="1">The sequence shown here is derived from an EMBL/GenBank/DDBJ whole genome shotgun (WGS) entry which is preliminary data.</text>
</comment>
<sequence>MDSNPYFSDGSKQAFATAAGLGTAHNSKMTVLLVDKAQPGGDASTRIETALWHLKENGFDTGNAAFQEVSLAAEETHNSSVVVGNAVDQVEADLVLLSTEAVHSKAVDANLLAEFVDCPVLLLP</sequence>
<dbReference type="Proteomes" id="UP000007264">
    <property type="component" value="Unassembled WGS sequence"/>
</dbReference>
<gene>
    <name evidence="1" type="ORF">COCSUDRAFT_67944</name>
</gene>
<evidence type="ECO:0000313" key="1">
    <source>
        <dbReference type="EMBL" id="EIE19039.1"/>
    </source>
</evidence>
<proteinExistence type="predicted"/>
<dbReference type="eggNOG" id="ENOG502RJFH">
    <property type="taxonomic scope" value="Eukaryota"/>
</dbReference>
<protein>
    <recommendedName>
        <fullName evidence="3">UspA domain-containing protein</fullName>
    </recommendedName>
</protein>
<keyword evidence="2" id="KW-1185">Reference proteome</keyword>
<evidence type="ECO:0008006" key="3">
    <source>
        <dbReference type="Google" id="ProtNLM"/>
    </source>
</evidence>
<reference evidence="1 2" key="1">
    <citation type="journal article" date="2012" name="Genome Biol.">
        <title>The genome of the polar eukaryotic microalga coccomyxa subellipsoidea reveals traits of cold adaptation.</title>
        <authorList>
            <person name="Blanc G."/>
            <person name="Agarkova I."/>
            <person name="Grimwood J."/>
            <person name="Kuo A."/>
            <person name="Brueggeman A."/>
            <person name="Dunigan D."/>
            <person name="Gurnon J."/>
            <person name="Ladunga I."/>
            <person name="Lindquist E."/>
            <person name="Lucas S."/>
            <person name="Pangilinan J."/>
            <person name="Proschold T."/>
            <person name="Salamov A."/>
            <person name="Schmutz J."/>
            <person name="Weeks D."/>
            <person name="Yamada T."/>
            <person name="Claverie J.M."/>
            <person name="Grigoriev I."/>
            <person name="Van Etten J."/>
            <person name="Lomsadze A."/>
            <person name="Borodovsky M."/>
        </authorList>
    </citation>
    <scope>NUCLEOTIDE SEQUENCE [LARGE SCALE GENOMIC DNA]</scope>
    <source>
        <strain evidence="1 2">C-169</strain>
    </source>
</reference>
<evidence type="ECO:0000313" key="2">
    <source>
        <dbReference type="Proteomes" id="UP000007264"/>
    </source>
</evidence>
<accession>I0YKX0</accession>